<dbReference type="EMBL" id="JMCB01000006">
    <property type="protein sequence ID" value="KFE68147.1"/>
    <property type="molecule type" value="Genomic_DNA"/>
</dbReference>
<dbReference type="GO" id="GO:0005524">
    <property type="term" value="F:ATP binding"/>
    <property type="evidence" value="ECO:0007669"/>
    <property type="project" value="InterPro"/>
</dbReference>
<reference evidence="2 3" key="1">
    <citation type="submission" date="2014-04" db="EMBL/GenBank/DDBJ databases">
        <title>Genome assembly of Hyalangium minutum DSM 14724.</title>
        <authorList>
            <person name="Sharma G."/>
            <person name="Subramanian S."/>
        </authorList>
    </citation>
    <scope>NUCLEOTIDE SEQUENCE [LARGE SCALE GENOMIC DNA]</scope>
    <source>
        <strain evidence="2 3">DSM 14724</strain>
    </source>
</reference>
<comment type="caution">
    <text evidence="2">The sequence shown here is derived from an EMBL/GenBank/DDBJ whole genome shotgun (WGS) entry which is preliminary data.</text>
</comment>
<protein>
    <submittedName>
        <fullName evidence="2">ATPase</fullName>
    </submittedName>
</protein>
<dbReference type="PANTHER" id="PTHR43581:SF2">
    <property type="entry name" value="EXCINUCLEASE ATPASE SUBUNIT"/>
    <property type="match status" value="1"/>
</dbReference>
<evidence type="ECO:0000313" key="3">
    <source>
        <dbReference type="Proteomes" id="UP000028725"/>
    </source>
</evidence>
<dbReference type="InterPro" id="IPR003959">
    <property type="entry name" value="ATPase_AAA_core"/>
</dbReference>
<dbReference type="OrthoDB" id="9816506at2"/>
<dbReference type="InterPro" id="IPR003593">
    <property type="entry name" value="AAA+_ATPase"/>
</dbReference>
<dbReference type="SUPFAM" id="SSF52540">
    <property type="entry name" value="P-loop containing nucleoside triphosphate hydrolases"/>
    <property type="match status" value="1"/>
</dbReference>
<accession>A0A085WKD4</accession>
<name>A0A085WKD4_9BACT</name>
<feature type="domain" description="AAA+ ATPase" evidence="1">
    <location>
        <begin position="29"/>
        <end position="343"/>
    </location>
</feature>
<organism evidence="2 3">
    <name type="scientific">Hyalangium minutum</name>
    <dbReference type="NCBI Taxonomy" id="394096"/>
    <lineage>
        <taxon>Bacteria</taxon>
        <taxon>Pseudomonadati</taxon>
        <taxon>Myxococcota</taxon>
        <taxon>Myxococcia</taxon>
        <taxon>Myxococcales</taxon>
        <taxon>Cystobacterineae</taxon>
        <taxon>Archangiaceae</taxon>
        <taxon>Hyalangium</taxon>
    </lineage>
</organism>
<evidence type="ECO:0000259" key="1">
    <source>
        <dbReference type="SMART" id="SM00382"/>
    </source>
</evidence>
<sequence length="348" mass="40157">MQITRLLIENFKGIERLELSFLEEGTNRPRPLTMLLGDNGSGKTTVLQAIALVLSLATRKTEEPAGFDWPGFMAERVSSLGSTRVELGVRFEPDELRAIENVSDGWEHTNHRPRGELYFERTEYLLTYENGRLDQRDYRRAKGVFEGRHLIRQLLRTQSQWRSYYERIGDVFWFDQNRNLTSLGRDGQRGVGQLREFLVGWWGFHTSQRRTEASDYLGRLEKRFAEIFPGTSFVGIEPRSVDSAPSAADFYFLLKRGERVYDLAEMSSGEQAIFPLLYEFVRQDITRSVVLIDELELHLHPPQQQALLNALRRIGPDCQFIVTSHSPYLETIVPDDAEIRLPGGQRCL</sequence>
<gene>
    <name evidence="2" type="ORF">DB31_7384</name>
</gene>
<dbReference type="RefSeq" id="WP_044188663.1">
    <property type="nucleotide sequence ID" value="NZ_JMCB01000006.1"/>
</dbReference>
<dbReference type="InterPro" id="IPR051396">
    <property type="entry name" value="Bact_Antivir_Def_Nuclease"/>
</dbReference>
<dbReference type="AlphaFoldDB" id="A0A085WKD4"/>
<dbReference type="Gene3D" id="3.40.50.300">
    <property type="entry name" value="P-loop containing nucleotide triphosphate hydrolases"/>
    <property type="match status" value="1"/>
</dbReference>
<dbReference type="PANTHER" id="PTHR43581">
    <property type="entry name" value="ATP/GTP PHOSPHATASE"/>
    <property type="match status" value="1"/>
</dbReference>
<dbReference type="SMART" id="SM00382">
    <property type="entry name" value="AAA"/>
    <property type="match status" value="1"/>
</dbReference>
<proteinExistence type="predicted"/>
<keyword evidence="3" id="KW-1185">Reference proteome</keyword>
<dbReference type="Pfam" id="PF13304">
    <property type="entry name" value="AAA_21"/>
    <property type="match status" value="1"/>
</dbReference>
<evidence type="ECO:0000313" key="2">
    <source>
        <dbReference type="EMBL" id="KFE68147.1"/>
    </source>
</evidence>
<dbReference type="Proteomes" id="UP000028725">
    <property type="component" value="Unassembled WGS sequence"/>
</dbReference>
<dbReference type="GO" id="GO:0016887">
    <property type="term" value="F:ATP hydrolysis activity"/>
    <property type="evidence" value="ECO:0007669"/>
    <property type="project" value="InterPro"/>
</dbReference>
<dbReference type="STRING" id="394096.DB31_7384"/>
<dbReference type="InterPro" id="IPR027417">
    <property type="entry name" value="P-loop_NTPase"/>
</dbReference>